<feature type="signal peptide" evidence="1">
    <location>
        <begin position="1"/>
        <end position="21"/>
    </location>
</feature>
<keyword evidence="4" id="KW-1185">Reference proteome</keyword>
<feature type="chain" id="PRO_5036140228" evidence="1">
    <location>
        <begin position="22"/>
        <end position="141"/>
    </location>
</feature>
<organism evidence="3 4">
    <name type="scientific">Marmota monax</name>
    <name type="common">Woodchuck</name>
    <dbReference type="NCBI Taxonomy" id="9995"/>
    <lineage>
        <taxon>Eukaryota</taxon>
        <taxon>Metazoa</taxon>
        <taxon>Chordata</taxon>
        <taxon>Craniata</taxon>
        <taxon>Vertebrata</taxon>
        <taxon>Euteleostomi</taxon>
        <taxon>Mammalia</taxon>
        <taxon>Eutheria</taxon>
        <taxon>Euarchontoglires</taxon>
        <taxon>Glires</taxon>
        <taxon>Rodentia</taxon>
        <taxon>Sciuromorpha</taxon>
        <taxon>Sciuridae</taxon>
        <taxon>Xerinae</taxon>
        <taxon>Marmotini</taxon>
        <taxon>Marmota</taxon>
    </lineage>
</organism>
<dbReference type="EMBL" id="CABDUW010000312">
    <property type="protein sequence ID" value="VTJ65559.1"/>
    <property type="molecule type" value="Genomic_DNA"/>
</dbReference>
<dbReference type="AlphaFoldDB" id="A0A5E4B9P6"/>
<dbReference type="EMBL" id="WJEC01000570">
    <property type="protein sequence ID" value="KAF7482393.1"/>
    <property type="molecule type" value="Genomic_DNA"/>
</dbReference>
<evidence type="ECO:0000313" key="4">
    <source>
        <dbReference type="Proteomes" id="UP000335636"/>
    </source>
</evidence>
<reference evidence="3 4" key="1">
    <citation type="submission" date="2019-04" db="EMBL/GenBank/DDBJ databases">
        <authorList>
            <person name="Alioto T."/>
            <person name="Alioto T."/>
        </authorList>
    </citation>
    <scope>NUCLEOTIDE SEQUENCE [LARGE SCALE GENOMIC DNA]</scope>
</reference>
<proteinExistence type="predicted"/>
<name>A0A5E4B9P6_MARMO</name>
<dbReference type="Proteomes" id="UP000335636">
    <property type="component" value="Unassembled WGS sequence"/>
</dbReference>
<accession>A0A5E4B9P6</accession>
<dbReference type="Proteomes" id="UP000662637">
    <property type="component" value="Unassembled WGS sequence"/>
</dbReference>
<evidence type="ECO:0000313" key="3">
    <source>
        <dbReference type="EMBL" id="VTJ65559.1"/>
    </source>
</evidence>
<evidence type="ECO:0000256" key="1">
    <source>
        <dbReference type="SAM" id="SignalP"/>
    </source>
</evidence>
<evidence type="ECO:0000313" key="2">
    <source>
        <dbReference type="EMBL" id="KAF7482393.1"/>
    </source>
</evidence>
<protein>
    <submittedName>
        <fullName evidence="3">Uncharacterized protein</fullName>
    </submittedName>
</protein>
<gene>
    <name evidence="2" type="ORF">GHT09_006209</name>
    <name evidence="3" type="ORF">MONAX_5E036055</name>
</gene>
<reference evidence="2" key="2">
    <citation type="submission" date="2020-08" db="EMBL/GenBank/DDBJ databases">
        <authorList>
            <person name="Shumante A."/>
            <person name="Zimin A.V."/>
            <person name="Puiu D."/>
            <person name="Salzberg S.L."/>
        </authorList>
    </citation>
    <scope>NUCLEOTIDE SEQUENCE</scope>
    <source>
        <strain evidence="2">WC2-LM</strain>
        <tissue evidence="2">Liver</tissue>
    </source>
</reference>
<sequence length="141" mass="15035">MAMRAPSQLLGLLLLCLPGHDKNPPGSRSVKLGCPSCSSCCLHLLRALLRGSQALRSLGGFVEGSRELLCTLTLSFSFVHSVELDKWTVTSVQHCGLAQCRSCLPLSDLQLLLTPPLLQTFMILHPVVSPGLSDTGLALTA</sequence>
<keyword evidence="1" id="KW-0732">Signal</keyword>